<evidence type="ECO:0000313" key="6">
    <source>
        <dbReference type="Proteomes" id="UP000653578"/>
    </source>
</evidence>
<comment type="caution">
    <text evidence="5">The sequence shown here is derived from an EMBL/GenBank/DDBJ whole genome shotgun (WGS) entry which is preliminary data.</text>
</comment>
<dbReference type="Pfam" id="PF06445">
    <property type="entry name" value="GyrI-like"/>
    <property type="match status" value="1"/>
</dbReference>
<dbReference type="InterPro" id="IPR020449">
    <property type="entry name" value="Tscrpt_reg_AraC-type_HTH"/>
</dbReference>
<dbReference type="Gene3D" id="3.20.80.10">
    <property type="entry name" value="Regulatory factor, effector binding domain"/>
    <property type="match status" value="1"/>
</dbReference>
<dbReference type="EMBL" id="WHNY01000004">
    <property type="protein sequence ID" value="NOU62579.1"/>
    <property type="molecule type" value="Genomic_DNA"/>
</dbReference>
<dbReference type="Gene3D" id="1.10.10.60">
    <property type="entry name" value="Homeodomain-like"/>
    <property type="match status" value="2"/>
</dbReference>
<dbReference type="SUPFAM" id="SSF55136">
    <property type="entry name" value="Probable bacterial effector-binding domain"/>
    <property type="match status" value="1"/>
</dbReference>
<evidence type="ECO:0000256" key="1">
    <source>
        <dbReference type="ARBA" id="ARBA00023015"/>
    </source>
</evidence>
<dbReference type="InterPro" id="IPR011256">
    <property type="entry name" value="Reg_factor_effector_dom_sf"/>
</dbReference>
<accession>A0ABX1X2E7</accession>
<dbReference type="PRINTS" id="PR00032">
    <property type="entry name" value="HTHARAC"/>
</dbReference>
<feature type="domain" description="HTH araC/xylS-type" evidence="4">
    <location>
        <begin position="51"/>
        <end position="149"/>
    </location>
</feature>
<dbReference type="InterPro" id="IPR029442">
    <property type="entry name" value="GyrI-like"/>
</dbReference>
<dbReference type="SMART" id="SM00342">
    <property type="entry name" value="HTH_ARAC"/>
    <property type="match status" value="1"/>
</dbReference>
<proteinExistence type="predicted"/>
<dbReference type="InterPro" id="IPR050908">
    <property type="entry name" value="SmbC-like"/>
</dbReference>
<name>A0ABX1X2E7_9BACL</name>
<dbReference type="PANTHER" id="PTHR40055:SF1">
    <property type="entry name" value="TRANSCRIPTIONAL REGULATOR YGIV-RELATED"/>
    <property type="match status" value="1"/>
</dbReference>
<reference evidence="5 6" key="1">
    <citation type="submission" date="2019-10" db="EMBL/GenBank/DDBJ databases">
        <title>Description of Paenibacillus humi sp. nov.</title>
        <authorList>
            <person name="Carlier A."/>
            <person name="Qi S."/>
        </authorList>
    </citation>
    <scope>NUCLEOTIDE SEQUENCE [LARGE SCALE GENOMIC DNA]</scope>
    <source>
        <strain evidence="5 6">LMG 31461</strain>
    </source>
</reference>
<dbReference type="SMART" id="SM00871">
    <property type="entry name" value="AraC_E_bind"/>
    <property type="match status" value="1"/>
</dbReference>
<evidence type="ECO:0000313" key="5">
    <source>
        <dbReference type="EMBL" id="NOU62579.1"/>
    </source>
</evidence>
<evidence type="ECO:0000256" key="2">
    <source>
        <dbReference type="ARBA" id="ARBA00023125"/>
    </source>
</evidence>
<keyword evidence="1" id="KW-0805">Transcription regulation</keyword>
<evidence type="ECO:0000256" key="3">
    <source>
        <dbReference type="ARBA" id="ARBA00023163"/>
    </source>
</evidence>
<evidence type="ECO:0000259" key="4">
    <source>
        <dbReference type="PROSITE" id="PS01124"/>
    </source>
</evidence>
<protein>
    <submittedName>
        <fullName evidence="5">Helix-turn-helix domain-containing protein</fullName>
    </submittedName>
</protein>
<organism evidence="5 6">
    <name type="scientific">Paenibacillus plantarum</name>
    <dbReference type="NCBI Taxonomy" id="2654975"/>
    <lineage>
        <taxon>Bacteria</taxon>
        <taxon>Bacillati</taxon>
        <taxon>Bacillota</taxon>
        <taxon>Bacilli</taxon>
        <taxon>Bacillales</taxon>
        <taxon>Paenibacillaceae</taxon>
        <taxon>Paenibacillus</taxon>
    </lineage>
</organism>
<dbReference type="SUPFAM" id="SSF46689">
    <property type="entry name" value="Homeodomain-like"/>
    <property type="match status" value="2"/>
</dbReference>
<dbReference type="InterPro" id="IPR018060">
    <property type="entry name" value="HTH_AraC"/>
</dbReference>
<dbReference type="InterPro" id="IPR010499">
    <property type="entry name" value="AraC_E-bd"/>
</dbReference>
<dbReference type="PANTHER" id="PTHR40055">
    <property type="entry name" value="TRANSCRIPTIONAL REGULATOR YGIV-RELATED"/>
    <property type="match status" value="1"/>
</dbReference>
<sequence length="357" mass="41728">MYLAQAIYGIIGLFQLLNGCTHFEASETSISGQRWYYCLTHQKARILADIQTVIEYIHHHPWEDLSLHALGNLTRLTPHYFHRIFKNIVQETLYDYIRRVRINMAARRLIFDDSSVTHIAEECGFNSLASFSRTFKQLRGISPSKYRERYRMSSRTVDSFAVERFRHRMTEPGSKDSVRGLEDVIAWARVKVQETTITHIPDVQVIYYRHQGAFLDQLNISMANLFSTLYREAARHGYVSRSSKMIALSYDDPHITAHDKCRFEVCMTIEGKLRKLPQHVESKIIPGGKYVLLSIAQIPTISSFLWELVVQEWLPHSGYYWDLGRPTMEIYVHSPKQDPYNRQVFDLYIPVRTNAIF</sequence>
<gene>
    <name evidence="5" type="ORF">GC096_00785</name>
</gene>
<dbReference type="Pfam" id="PF12833">
    <property type="entry name" value="HTH_18"/>
    <property type="match status" value="1"/>
</dbReference>
<dbReference type="Proteomes" id="UP000653578">
    <property type="component" value="Unassembled WGS sequence"/>
</dbReference>
<dbReference type="InterPro" id="IPR009057">
    <property type="entry name" value="Homeodomain-like_sf"/>
</dbReference>
<keyword evidence="2" id="KW-0238">DNA-binding</keyword>
<keyword evidence="6" id="KW-1185">Reference proteome</keyword>
<dbReference type="PROSITE" id="PS01124">
    <property type="entry name" value="HTH_ARAC_FAMILY_2"/>
    <property type="match status" value="1"/>
</dbReference>
<keyword evidence="3" id="KW-0804">Transcription</keyword>